<dbReference type="STRING" id="1157616.A0A1Z5TM30"/>
<reference evidence="4 5" key="1">
    <citation type="submission" date="2017-01" db="EMBL/GenBank/DDBJ databases">
        <title>The recent genome duplication of the halophilic yeast Hortaea werneckii: insights from long-read sequencing.</title>
        <authorList>
            <person name="Sinha S."/>
            <person name="Flibotte S."/>
            <person name="Neira M."/>
            <person name="Lenassi M."/>
            <person name="Gostincar C."/>
            <person name="Stajich J.E."/>
            <person name="Nislow C.E."/>
        </authorList>
    </citation>
    <scope>NUCLEOTIDE SEQUENCE [LARGE SCALE GENOMIC DNA]</scope>
    <source>
        <strain evidence="4 5">EXF-2000</strain>
    </source>
</reference>
<evidence type="ECO:0000256" key="1">
    <source>
        <dbReference type="PROSITE-ProRule" id="PRU00047"/>
    </source>
</evidence>
<dbReference type="InterPro" id="IPR036047">
    <property type="entry name" value="F-box-like_dom_sf"/>
</dbReference>
<dbReference type="SUPFAM" id="SSF81383">
    <property type="entry name" value="F-box domain"/>
    <property type="match status" value="1"/>
</dbReference>
<dbReference type="FunFam" id="4.10.60.10:FF:000023">
    <property type="entry name" value="Cellular nucleic acid-binding protein homolog"/>
    <property type="match status" value="1"/>
</dbReference>
<evidence type="ECO:0008006" key="6">
    <source>
        <dbReference type="Google" id="ProtNLM"/>
    </source>
</evidence>
<dbReference type="PROSITE" id="PS50181">
    <property type="entry name" value="FBOX"/>
    <property type="match status" value="1"/>
</dbReference>
<dbReference type="SMART" id="SM00256">
    <property type="entry name" value="FBOX"/>
    <property type="match status" value="1"/>
</dbReference>
<keyword evidence="1" id="KW-0479">Metal-binding</keyword>
<keyword evidence="5" id="KW-1185">Reference proteome</keyword>
<dbReference type="InterPro" id="IPR036322">
    <property type="entry name" value="WD40_repeat_dom_sf"/>
</dbReference>
<organism evidence="4 5">
    <name type="scientific">Hortaea werneckii EXF-2000</name>
    <dbReference type="NCBI Taxonomy" id="1157616"/>
    <lineage>
        <taxon>Eukaryota</taxon>
        <taxon>Fungi</taxon>
        <taxon>Dikarya</taxon>
        <taxon>Ascomycota</taxon>
        <taxon>Pezizomycotina</taxon>
        <taxon>Dothideomycetes</taxon>
        <taxon>Dothideomycetidae</taxon>
        <taxon>Mycosphaerellales</taxon>
        <taxon>Teratosphaeriaceae</taxon>
        <taxon>Hortaea</taxon>
    </lineage>
</organism>
<proteinExistence type="predicted"/>
<dbReference type="InterPro" id="IPR001878">
    <property type="entry name" value="Znf_CCHC"/>
</dbReference>
<accession>A0A1Z5TM30</accession>
<dbReference type="Gene3D" id="1.20.1280.50">
    <property type="match status" value="1"/>
</dbReference>
<dbReference type="Pfam" id="PF12937">
    <property type="entry name" value="F-box-like"/>
    <property type="match status" value="1"/>
</dbReference>
<feature type="domain" description="CCHC-type" evidence="2">
    <location>
        <begin position="608"/>
        <end position="623"/>
    </location>
</feature>
<evidence type="ECO:0000313" key="4">
    <source>
        <dbReference type="EMBL" id="OTA36981.1"/>
    </source>
</evidence>
<dbReference type="SUPFAM" id="SSF50978">
    <property type="entry name" value="WD40 repeat-like"/>
    <property type="match status" value="1"/>
</dbReference>
<dbReference type="OrthoDB" id="3219396at2759"/>
<feature type="domain" description="CCHC-type" evidence="2">
    <location>
        <begin position="630"/>
        <end position="645"/>
    </location>
</feature>
<dbReference type="Proteomes" id="UP000194280">
    <property type="component" value="Unassembled WGS sequence"/>
</dbReference>
<sequence>MVKRSREEDAVYSSRDEKRLRTTKLDRFSRLSDELILRILSYLPVSQLVLCQRLSHKYRSLAGDGQIWKEHYYNRFVRPRASRLPGLKETGTPDQRLSFASKASRWLEDEHLVGHGTNTNWKRQYKLRHNWTQGSCAVDEIEVAEQPAIPPILVQMHNGIIYMADHADGLRAWASKRKRKLLAQLAFPKERSSQPPTTLALDTQSSNASLQRIIIGYQDGAFSIFELALGQTGASFQHRFSHEPSSSGVLSAVALSWPYAVTMTATQRLSLYRFNEPRKKSQQEIYDPPRLLHSLQSHTVWPPLTTSLRTTPSTITVSIAYAQPTYLSGWTVGIQEVKVSSTGTFLESRLASAIDQHYRPLAFAAPPMMSHLAGLAAGTLSTSTTLELRHIHSKPTSLSYTHPYLLVSHPDNTLTLYLVTSTAQTLSISAGSRLWGHTSSVSGAHVGGRGKAVSVSKRGDELRVWELEGGFASSAARRRLATGDLSVQIRPEFQDDSHEVSQAGIDLVNQGLTTTPKRARQNQSLEEEPELTLTRGWIGFDEENVVVLKEHSQGKQALHAEAIHGLHNNSFPTPLTTMDFAAGNRGCYNCGDNTHQARDCPTKGNPTCYNCGQSGHVSRDCSEPQKDKTCYSCGGFGHMSRDCTQGQKCYNCGEVGHLSRDCPAGASSERVCYKCKQPGHVQSMCPN</sequence>
<keyword evidence="1" id="KW-0862">Zinc</keyword>
<dbReference type="InterPro" id="IPR001810">
    <property type="entry name" value="F-box_dom"/>
</dbReference>
<protein>
    <recommendedName>
        <fullName evidence="6">F-box domain-containing protein</fullName>
    </recommendedName>
</protein>
<gene>
    <name evidence="4" type="ORF">BTJ68_02280</name>
</gene>
<dbReference type="SMART" id="SM00343">
    <property type="entry name" value="ZnF_C2HC"/>
    <property type="match status" value="5"/>
</dbReference>
<dbReference type="Pfam" id="PF00098">
    <property type="entry name" value="zf-CCHC"/>
    <property type="match status" value="5"/>
</dbReference>
<evidence type="ECO:0000259" key="3">
    <source>
        <dbReference type="PROSITE" id="PS50181"/>
    </source>
</evidence>
<evidence type="ECO:0000313" key="5">
    <source>
        <dbReference type="Proteomes" id="UP000194280"/>
    </source>
</evidence>
<evidence type="ECO:0000259" key="2">
    <source>
        <dbReference type="PROSITE" id="PS50158"/>
    </source>
</evidence>
<dbReference type="GO" id="GO:0008270">
    <property type="term" value="F:zinc ion binding"/>
    <property type="evidence" value="ECO:0007669"/>
    <property type="project" value="UniProtKB-KW"/>
</dbReference>
<dbReference type="PANTHER" id="PTHR23002">
    <property type="entry name" value="ZINC FINGER CCHC DOMAIN CONTAINING PROTEIN"/>
    <property type="match status" value="1"/>
</dbReference>
<feature type="domain" description="F-box" evidence="3">
    <location>
        <begin position="25"/>
        <end position="71"/>
    </location>
</feature>
<dbReference type="GO" id="GO:0003676">
    <property type="term" value="F:nucleic acid binding"/>
    <property type="evidence" value="ECO:0007669"/>
    <property type="project" value="InterPro"/>
</dbReference>
<name>A0A1Z5TM30_HORWE</name>
<dbReference type="EMBL" id="MUNK01000025">
    <property type="protein sequence ID" value="OTA36981.1"/>
    <property type="molecule type" value="Genomic_DNA"/>
</dbReference>
<dbReference type="Pfam" id="PF25499">
    <property type="entry name" value="Beta-prop_pof12"/>
    <property type="match status" value="1"/>
</dbReference>
<keyword evidence="1" id="KW-0863">Zinc-finger</keyword>
<comment type="caution">
    <text evidence="4">The sequence shown here is derived from an EMBL/GenBank/DDBJ whole genome shotgun (WGS) entry which is preliminary data.</text>
</comment>
<dbReference type="PROSITE" id="PS50158">
    <property type="entry name" value="ZF_CCHC"/>
    <property type="match status" value="5"/>
</dbReference>
<dbReference type="InterPro" id="IPR036875">
    <property type="entry name" value="Znf_CCHC_sf"/>
</dbReference>
<feature type="domain" description="CCHC-type" evidence="2">
    <location>
        <begin position="672"/>
        <end position="687"/>
    </location>
</feature>
<dbReference type="AlphaFoldDB" id="A0A1Z5TM30"/>
<dbReference type="VEuPathDB" id="FungiDB:BTJ68_02280"/>
<feature type="domain" description="CCHC-type" evidence="2">
    <location>
        <begin position="648"/>
        <end position="663"/>
    </location>
</feature>
<feature type="domain" description="CCHC-type" evidence="2">
    <location>
        <begin position="587"/>
        <end position="601"/>
    </location>
</feature>
<dbReference type="InParanoid" id="A0A1Z5TM30"/>
<dbReference type="SUPFAM" id="SSF57756">
    <property type="entry name" value="Retrovirus zinc finger-like domains"/>
    <property type="match status" value="2"/>
</dbReference>
<dbReference type="Gene3D" id="4.10.60.10">
    <property type="entry name" value="Zinc finger, CCHC-type"/>
    <property type="match status" value="3"/>
</dbReference>
<dbReference type="InterPro" id="IPR051714">
    <property type="entry name" value="Znf_CCHC_NABP"/>
</dbReference>